<evidence type="ECO:0000256" key="1">
    <source>
        <dbReference type="SAM" id="MobiDB-lite"/>
    </source>
</evidence>
<comment type="caution">
    <text evidence="3">The sequence shown here is derived from an EMBL/GenBank/DDBJ whole genome shotgun (WGS) entry which is preliminary data.</text>
</comment>
<dbReference type="Gene3D" id="3.40.1440.10">
    <property type="entry name" value="GIY-YIG endonuclease"/>
    <property type="match status" value="1"/>
</dbReference>
<dbReference type="EMBL" id="JAXIOK010000005">
    <property type="protein sequence ID" value="KAK4771693.1"/>
    <property type="molecule type" value="Genomic_DNA"/>
</dbReference>
<evidence type="ECO:0000313" key="4">
    <source>
        <dbReference type="Proteomes" id="UP001345219"/>
    </source>
</evidence>
<feature type="region of interest" description="Disordered" evidence="1">
    <location>
        <begin position="37"/>
        <end position="73"/>
    </location>
</feature>
<feature type="compositionally biased region" description="Polar residues" evidence="1">
    <location>
        <begin position="44"/>
        <end position="73"/>
    </location>
</feature>
<reference evidence="3 4" key="1">
    <citation type="journal article" date="2023" name="Hortic Res">
        <title>Pangenome of water caltrop reveals structural variations and asymmetric subgenome divergence after allopolyploidization.</title>
        <authorList>
            <person name="Zhang X."/>
            <person name="Chen Y."/>
            <person name="Wang L."/>
            <person name="Yuan Y."/>
            <person name="Fang M."/>
            <person name="Shi L."/>
            <person name="Lu R."/>
            <person name="Comes H.P."/>
            <person name="Ma Y."/>
            <person name="Chen Y."/>
            <person name="Huang G."/>
            <person name="Zhou Y."/>
            <person name="Zheng Z."/>
            <person name="Qiu Y."/>
        </authorList>
    </citation>
    <scope>NUCLEOTIDE SEQUENCE [LARGE SCALE GENOMIC DNA]</scope>
    <source>
        <tissue evidence="3">Roots</tissue>
    </source>
</reference>
<sequence>MVLQSQPAIPGLTVLYTPEKPPSTVTTRRMTLSGTFRSLKKPTPRSNTFPNLSKSSDSPVQLSVPSVSTPNSKSSRLWSAYLILSTNDPIKTYLGVTSDFARRLKQHNGELKGGAKSSRSGRPWICACIISGFRSQSEACSFESKWKGLSKKLSRRKAEYDLPDTRSLALLRHREAALKRVKDVFDCNHLEIDWKLSLS</sequence>
<dbReference type="InterPro" id="IPR035901">
    <property type="entry name" value="GIY-YIG_endonuc_sf"/>
</dbReference>
<dbReference type="SUPFAM" id="SSF82771">
    <property type="entry name" value="GIY-YIG endonuclease"/>
    <property type="match status" value="1"/>
</dbReference>
<protein>
    <recommendedName>
        <fullName evidence="2">GIY-YIG domain-containing protein</fullName>
    </recommendedName>
</protein>
<evidence type="ECO:0000313" key="3">
    <source>
        <dbReference type="EMBL" id="KAK4771693.1"/>
    </source>
</evidence>
<dbReference type="PANTHER" id="PTHR20208">
    <property type="entry name" value="STRUCTURE-SPECIFIC ENDONUCLEASE SUBUNIT SLX1"/>
    <property type="match status" value="1"/>
</dbReference>
<feature type="domain" description="GIY-YIG" evidence="2">
    <location>
        <begin position="76"/>
        <end position="156"/>
    </location>
</feature>
<proteinExistence type="predicted"/>
<accession>A0AAN7QP94</accession>
<keyword evidence="4" id="KW-1185">Reference proteome</keyword>
<evidence type="ECO:0000259" key="2">
    <source>
        <dbReference type="PROSITE" id="PS50164"/>
    </source>
</evidence>
<name>A0AAN7QP94_9MYRT</name>
<dbReference type="InterPro" id="IPR050381">
    <property type="entry name" value="SLX1_endonuclease"/>
</dbReference>
<dbReference type="PANTHER" id="PTHR20208:SF13">
    <property type="entry name" value="STRUCTURE-SPECIFIC ENDONUCLEASE SUBUNIT SLX1"/>
    <property type="match status" value="1"/>
</dbReference>
<organism evidence="3 4">
    <name type="scientific">Trapa incisa</name>
    <dbReference type="NCBI Taxonomy" id="236973"/>
    <lineage>
        <taxon>Eukaryota</taxon>
        <taxon>Viridiplantae</taxon>
        <taxon>Streptophyta</taxon>
        <taxon>Embryophyta</taxon>
        <taxon>Tracheophyta</taxon>
        <taxon>Spermatophyta</taxon>
        <taxon>Magnoliopsida</taxon>
        <taxon>eudicotyledons</taxon>
        <taxon>Gunneridae</taxon>
        <taxon>Pentapetalae</taxon>
        <taxon>rosids</taxon>
        <taxon>malvids</taxon>
        <taxon>Myrtales</taxon>
        <taxon>Lythraceae</taxon>
        <taxon>Trapa</taxon>
    </lineage>
</organism>
<dbReference type="Proteomes" id="UP001345219">
    <property type="component" value="Chromosome 24"/>
</dbReference>
<dbReference type="InterPro" id="IPR000305">
    <property type="entry name" value="GIY-YIG_endonuc"/>
</dbReference>
<gene>
    <name evidence="3" type="ORF">SAY87_032225</name>
</gene>
<dbReference type="Pfam" id="PF01541">
    <property type="entry name" value="GIY-YIG"/>
    <property type="match status" value="1"/>
</dbReference>
<dbReference type="PROSITE" id="PS50164">
    <property type="entry name" value="GIY_YIG"/>
    <property type="match status" value="1"/>
</dbReference>
<dbReference type="AlphaFoldDB" id="A0AAN7QP94"/>